<evidence type="ECO:0000256" key="2">
    <source>
        <dbReference type="SAM" id="Phobius"/>
    </source>
</evidence>
<evidence type="ECO:0008006" key="6">
    <source>
        <dbReference type="Google" id="ProtNLM"/>
    </source>
</evidence>
<dbReference type="Proteomes" id="UP000734854">
    <property type="component" value="Unassembled WGS sequence"/>
</dbReference>
<keyword evidence="5" id="KW-1185">Reference proteome</keyword>
<organism evidence="4 5">
    <name type="scientific">Zingiber officinale</name>
    <name type="common">Ginger</name>
    <name type="synonym">Amomum zingiber</name>
    <dbReference type="NCBI Taxonomy" id="94328"/>
    <lineage>
        <taxon>Eukaryota</taxon>
        <taxon>Viridiplantae</taxon>
        <taxon>Streptophyta</taxon>
        <taxon>Embryophyta</taxon>
        <taxon>Tracheophyta</taxon>
        <taxon>Spermatophyta</taxon>
        <taxon>Magnoliopsida</taxon>
        <taxon>Liliopsida</taxon>
        <taxon>Zingiberales</taxon>
        <taxon>Zingiberaceae</taxon>
        <taxon>Zingiber</taxon>
    </lineage>
</organism>
<evidence type="ECO:0000313" key="4">
    <source>
        <dbReference type="EMBL" id="KAG6506687.1"/>
    </source>
</evidence>
<keyword evidence="2" id="KW-0472">Membrane</keyword>
<comment type="similarity">
    <text evidence="1">Belongs to the E(R) family.</text>
</comment>
<sequence length="241" mass="26532">MSLPAAGTTSAVASCCCCHLLLLLPPLVVIALPPAVVTATRISTVGLLKERLSHDTLVSPPLPIPPSVSSTTDVLSPKPLQVYTRHARPELDSFPSHPLPAALNASCSSDIDMSVALCKAIKLALILSLILIICRLYMQANRHTIILMQSSPNRATRTFMDYDSISQAMDGICGLYERKLKEINPTVQNITYDISDLYNFIDGLADLSALIFEHSIQAYLPYDRVWIKNRMFHHLKKLASH</sequence>
<evidence type="ECO:0000256" key="3">
    <source>
        <dbReference type="SAM" id="SignalP"/>
    </source>
</evidence>
<dbReference type="InterPro" id="IPR000781">
    <property type="entry name" value="ERH"/>
</dbReference>
<dbReference type="PROSITE" id="PS01290">
    <property type="entry name" value="ER"/>
    <property type="match status" value="1"/>
</dbReference>
<protein>
    <recommendedName>
        <fullName evidence="6">Enhancer of rudimentary homolog</fullName>
    </recommendedName>
</protein>
<evidence type="ECO:0000313" key="5">
    <source>
        <dbReference type="Proteomes" id="UP000734854"/>
    </source>
</evidence>
<feature type="transmembrane region" description="Helical" evidence="2">
    <location>
        <begin position="120"/>
        <end position="138"/>
    </location>
</feature>
<dbReference type="PANTHER" id="PTHR12373">
    <property type="entry name" value="ENHANCER OF RUDIMENTARY ERH"/>
    <property type="match status" value="1"/>
</dbReference>
<dbReference type="AlphaFoldDB" id="A0A8J5GFT2"/>
<gene>
    <name evidence="4" type="ORF">ZIOFF_032014</name>
</gene>
<comment type="caution">
    <text evidence="4">The sequence shown here is derived from an EMBL/GenBank/DDBJ whole genome shotgun (WGS) entry which is preliminary data.</text>
</comment>
<dbReference type="Pfam" id="PF01133">
    <property type="entry name" value="ER"/>
    <property type="match status" value="1"/>
</dbReference>
<feature type="chain" id="PRO_5035184467" description="Enhancer of rudimentary homolog" evidence="3">
    <location>
        <begin position="32"/>
        <end position="241"/>
    </location>
</feature>
<accession>A0A8J5GFT2</accession>
<reference evidence="4 5" key="1">
    <citation type="submission" date="2020-08" db="EMBL/GenBank/DDBJ databases">
        <title>Plant Genome Project.</title>
        <authorList>
            <person name="Zhang R.-G."/>
        </authorList>
    </citation>
    <scope>NUCLEOTIDE SEQUENCE [LARGE SCALE GENOMIC DNA]</scope>
    <source>
        <tissue evidence="4">Rhizome</tissue>
    </source>
</reference>
<dbReference type="EMBL" id="JACMSC010000009">
    <property type="protein sequence ID" value="KAG6506687.1"/>
    <property type="molecule type" value="Genomic_DNA"/>
</dbReference>
<dbReference type="PANTHER" id="PTHR12373:SF0">
    <property type="entry name" value="ENHANCER OF RUDIMENTARY HOMOLOG"/>
    <property type="match status" value="1"/>
</dbReference>
<evidence type="ECO:0000256" key="1">
    <source>
        <dbReference type="ARBA" id="ARBA00007491"/>
    </source>
</evidence>
<dbReference type="SUPFAM" id="SSF143875">
    <property type="entry name" value="ERH-like"/>
    <property type="match status" value="1"/>
</dbReference>
<dbReference type="InterPro" id="IPR035912">
    <property type="entry name" value="EHR_sf"/>
</dbReference>
<dbReference type="Gene3D" id="3.30.2260.10">
    <property type="entry name" value="Enhancer of rudimentary"/>
    <property type="match status" value="1"/>
</dbReference>
<feature type="signal peptide" evidence="3">
    <location>
        <begin position="1"/>
        <end position="31"/>
    </location>
</feature>
<name>A0A8J5GFT2_ZINOF</name>
<keyword evidence="2" id="KW-1133">Transmembrane helix</keyword>
<keyword evidence="3" id="KW-0732">Signal</keyword>
<proteinExistence type="inferred from homology"/>
<keyword evidence="2" id="KW-0812">Transmembrane</keyword>